<accession>A0A0K9NU13</accession>
<feature type="compositionally biased region" description="Polar residues" evidence="1">
    <location>
        <begin position="2468"/>
        <end position="2477"/>
    </location>
</feature>
<dbReference type="InterPro" id="IPR036372">
    <property type="entry name" value="BEACH_dom_sf"/>
</dbReference>
<evidence type="ECO:0000313" key="4">
    <source>
        <dbReference type="EMBL" id="KMZ59450.1"/>
    </source>
</evidence>
<evidence type="ECO:0000313" key="5">
    <source>
        <dbReference type="Proteomes" id="UP000036987"/>
    </source>
</evidence>
<protein>
    <recommendedName>
        <fullName evidence="6">BEACH domain-containing protein B</fullName>
    </recommendedName>
</protein>
<gene>
    <name evidence="4" type="ORF">ZOSMA_68G00360</name>
</gene>
<name>A0A0K9NU13_ZOSMR</name>
<dbReference type="SUPFAM" id="SSF49899">
    <property type="entry name" value="Concanavalin A-like lectins/glucanases"/>
    <property type="match status" value="1"/>
</dbReference>
<comment type="caution">
    <text evidence="4">The sequence shown here is derived from an EMBL/GenBank/DDBJ whole genome shotgun (WGS) entry which is preliminary data.</text>
</comment>
<dbReference type="OrthoDB" id="26681at2759"/>
<keyword evidence="5" id="KW-1185">Reference proteome</keyword>
<dbReference type="Gene3D" id="1.10.1540.10">
    <property type="entry name" value="BEACH domain"/>
    <property type="match status" value="1"/>
</dbReference>
<dbReference type="CDD" id="cd06071">
    <property type="entry name" value="Beach"/>
    <property type="match status" value="1"/>
</dbReference>
<feature type="domain" description="BEACH-type PH" evidence="3">
    <location>
        <begin position="2502"/>
        <end position="2660"/>
    </location>
</feature>
<dbReference type="InterPro" id="IPR000409">
    <property type="entry name" value="BEACH_dom"/>
</dbReference>
<dbReference type="InterPro" id="IPR046852">
    <property type="entry name" value="Neurobeachin_a-sol"/>
</dbReference>
<dbReference type="Gene3D" id="2.30.29.30">
    <property type="entry name" value="Pleckstrin-homology domain (PH domain)/Phosphotyrosine-binding domain (PTB)"/>
    <property type="match status" value="1"/>
</dbReference>
<dbReference type="PROSITE" id="PS51783">
    <property type="entry name" value="PH_BEACH"/>
    <property type="match status" value="1"/>
</dbReference>
<dbReference type="InterPro" id="IPR011993">
    <property type="entry name" value="PH-like_dom_sf"/>
</dbReference>
<dbReference type="SUPFAM" id="SSF50729">
    <property type="entry name" value="PH domain-like"/>
    <property type="match status" value="1"/>
</dbReference>
<dbReference type="EMBL" id="LFYR01001785">
    <property type="protein sequence ID" value="KMZ59450.1"/>
    <property type="molecule type" value="Genomic_DNA"/>
</dbReference>
<reference evidence="5" key="1">
    <citation type="journal article" date="2016" name="Nature">
        <title>The genome of the seagrass Zostera marina reveals angiosperm adaptation to the sea.</title>
        <authorList>
            <person name="Olsen J.L."/>
            <person name="Rouze P."/>
            <person name="Verhelst B."/>
            <person name="Lin Y.-C."/>
            <person name="Bayer T."/>
            <person name="Collen J."/>
            <person name="Dattolo E."/>
            <person name="De Paoli E."/>
            <person name="Dittami S."/>
            <person name="Maumus F."/>
            <person name="Michel G."/>
            <person name="Kersting A."/>
            <person name="Lauritano C."/>
            <person name="Lohaus R."/>
            <person name="Toepel M."/>
            <person name="Tonon T."/>
            <person name="Vanneste K."/>
            <person name="Amirebrahimi M."/>
            <person name="Brakel J."/>
            <person name="Bostroem C."/>
            <person name="Chovatia M."/>
            <person name="Grimwood J."/>
            <person name="Jenkins J.W."/>
            <person name="Jueterbock A."/>
            <person name="Mraz A."/>
            <person name="Stam W.T."/>
            <person name="Tice H."/>
            <person name="Bornberg-Bauer E."/>
            <person name="Green P.J."/>
            <person name="Pearson G.A."/>
            <person name="Procaccini G."/>
            <person name="Duarte C.M."/>
            <person name="Schmutz J."/>
            <person name="Reusch T.B.H."/>
            <person name="Van de Peer Y."/>
        </authorList>
    </citation>
    <scope>NUCLEOTIDE SEQUENCE [LARGE SCALE GENOMIC DNA]</scope>
    <source>
        <strain evidence="5">cv. Finnish</strain>
    </source>
</reference>
<dbReference type="Pfam" id="PF02138">
    <property type="entry name" value="Beach"/>
    <property type="match status" value="1"/>
</dbReference>
<dbReference type="STRING" id="29655.A0A0K9NU13"/>
<evidence type="ECO:0000259" key="3">
    <source>
        <dbReference type="PROSITE" id="PS51783"/>
    </source>
</evidence>
<dbReference type="Gene3D" id="3.40.50.300">
    <property type="entry name" value="P-loop containing nucleotide triphosphate hydrolases"/>
    <property type="match status" value="1"/>
</dbReference>
<dbReference type="Pfam" id="PF20425">
    <property type="entry name" value="Neurobeachin"/>
    <property type="match status" value="1"/>
</dbReference>
<feature type="compositionally biased region" description="Polar residues" evidence="1">
    <location>
        <begin position="2485"/>
        <end position="2501"/>
    </location>
</feature>
<dbReference type="InterPro" id="IPR023362">
    <property type="entry name" value="PH-BEACH_dom"/>
</dbReference>
<evidence type="ECO:0000256" key="1">
    <source>
        <dbReference type="SAM" id="MobiDB-lite"/>
    </source>
</evidence>
<proteinExistence type="predicted"/>
<dbReference type="Proteomes" id="UP000036987">
    <property type="component" value="Unassembled WGS sequence"/>
</dbReference>
<dbReference type="InterPro" id="IPR027417">
    <property type="entry name" value="P-loop_NTPase"/>
</dbReference>
<sequence length="2882" mass="327749">MNIVKGVADLLRRSSSDQIGENTSLPRVDKLSAPTLKILFEDFGEEAELRILWQKYDSIIDKTEKGKLLQVFLIHFIQMYKNWKPVNNCQLTVDLSTTHITSENTSGLKDVSLGCSFGHPSEVILILVQEIARMTTLVTGYFLEPSSDLNFGSEAFNVLNSMAIVARSMHNCRLFSYYGGVQKLTALMKAVVIQLKTMGSGIAIDDTVTGINIEKIRLLQKILVYVVSIILSFMDLNPDVHEKVQYIITTKNYIPEELAFHNCSHIHKTPASESRFHWKQKAITLVMEAGGVNWLVESELIGLKSKVNVLEIELSRRGAVQADPENGNKQACSEMVEMGTIIEAFKSEIRKDLQQKLLSIDFKKQIHGNDMCDDFGLQVMIIKVSRYILDDVWAKYESCKIICTQPRRISAVSVAERISYERGEKVGDTIDLLRIIKRINLGVLGSEWSLQYLILNSLKCILFQNSRAQNHFRGIGGLEVLLDSIGLQSSNYLVHKSTFLSETGRYESHLFANFQLQILSLEVLKESIFGNLNNLQFLSENGRIQKFANCLCSHAFLLQEMDKMTLPKSVSNIAFSSYTMNTSNWKEYCIQLSQALCSFLFTVDDTMLHNVQTLVGNGFAPISFVYWELSIKWFMKVLLAVFPCIKVYSDGNEIPVDLRIFTSTLQHHTLNAFGKFLISAPKLLEVFREEGIWEFIFSENLFYFGMVLEECSMEIEYNGKEFSQTSEISSRPRFIYPKDPLKYNEVHILQMEAISLLEFAATLCDSVHNFPECLILLETLEKWACNDDIAVVLVKTLRRILQLAMEQTIASFKRLNAIERVLKVACVKAKEYKKLGNLCLKKQKKHDDRFQCSKQQMSESTGDAKHLVECMEASLHLFIEYLSSSEKSKYLILRSITCIDCLFDLFFVECLRKRVLQCILGLMKLPTSLAEDRVANLGLCSKYLETFTHAKEKENNFEVLSIDLLIGMRDVLLIDQKDLFREGQCFEHIVSLLYVTLDETLGELLVLNVLETLTFLLTSNDVSKSAFRVLVGAGYQTLQSVLLDFFQFEPNLGLLNALLDMLVDGKFDIVKSTLIKNEDVAMLFLAILQKSCDSLRHYGLDILQKFLKDSITNRAICFQCGMLGFLLDWFPNEASYDIISKLAQLVEIVGGYSVSGKDIRKIFALLRSEKIGCSEKYCSLFLTCIQTILLEKGPTTFLEFSGLNSGIKIKTPVQWPNSRGFSFSCWARIENFPESALMSLFYFCSDNGKGSSALLGKDKLVFESIGQKRQYVSLPLNLLQKKWHFICITHTIGRAFSGGGLLRCYVDGDLASSEKCRYPKISDALTCCSIGTRKIKLAEQSTPYFIDDWIPFSGQIGPLYMFNDALSSEQVKGIYLLGPSYMYSFDDYEAPKSFYNSAPNVLLDAKDGLSLKVIFGLNAQASDGSILFNISSTPENMSEFEAVVMDGTRLCSRHIFKEIIYCVGGVSVFFPLLNQVGNTDLPYDSEKHNFIFMESTMSGKLTAEVIDLVTSILDENLANQQQMDQLSGFSILGFLFQSIPPQQLNMKTLSSLKHLLHIVGSGGLSDLLLKDAIAHIYLNPYIWIYVDYEVQRELYMLLIQHFENNTTHLATLCEIPRIIDIICKFYWDIPDSSLAFGLMSLLHPVTRKTIGERPSAEEVHKIRLLLLSLAEMSFKQKIEKSDVKALIAFFERSNDMVCIEDVLQMVTRALSEKVLLTSFLEQVNLLGGCHIFVNLLQRELEAIRLLGLQFLGKLLVGIPSQKKGPNFFNISVGISKSISGNSKKDGNTRLIISMIADRLFKFPLSDHLCATLFDALLGGASPKQILQKNTLSERRHDLKSGFGTASDFLLPQILILIFNFLAKCKDTASKEKILSDLLNLLDSNPSNIEALMDNGWFSWLSTSVKLVMPFLLINPEIDPEGQSVTYKNEYLIRNVYSIVLSHFIYSVKGGWQQLEETINYLLLQSEHIKNNYLVWYIFKDLIESLLNVSTEENIFISQPCRDNTLYLLKLIDEMLTSEIDDEIQFPICILCADLPRDSSQAKDQIEIKHSLLEILNDEDPYQLSRIVWCHKHKDDVIEEEWWSLYDSIWVLISEMNGKGSKNKIVSKSSNLGLLSFRQRARGLVESLNIPTAEMAAVVVSGGIGSALGGKTNKSVDKAMLLRGEKCPRIIFRLLIMYICKASLDRATKCVNQFISLLPCLFISDDELNQNRLQQYIWFIVMMKTQRRMPNDEARLHIISNLILEMVNYLKPIIATILPVEPGSILNLIQKDKILIAVTDEGKYLKASKKDRLRQLQELRARISDISADESSHKNILEDEIQSNINEILSSDISRKVAYQLAFDENQQIVADKWIHLFRDLIDERGPWSATGFPNSILVHWKHDKTEDSWRRRPKLKRNYHFNEQLCHPPTNFSKDSSNVVHDGYSRNRSFPKMMKHLLLKGVRGIADEITSPCEDANDQAGIQISDLDYSSNNQPSDSGEEYKDQTQPCKVGKNSSTANAHTDSSDVLLRIPCVLVTPKRKVAGFLSVLQMVLHFSSEFLVEGTGGSSVFKSFDVPQYSDCTSTNQSEGTHNKKLHEGQIIHEWNQGSDKDNINDSMFKKEYKKLKRHRRWNITRIKAVHLIRYLLQYTAIEIFFDGSVAPVFLNFASIKDAKNVGTLVVSSRNDALFPRRISRNKSGIISLVDQRIAIEQAEIARESWRRREINNFEYLIILNTLSGRSYNDLTQYPVFPWILADYTSEKLDFNKSSTFRDLSKPIGALDSKRFEVFEDRYHSFCDPDIPSFYYGSHYSSMGIVLFYLLRLEPFTALHRNLQGDKFDHADRLFQSIEGTFNNCLTNTSDVKELIPEFFYMPEFLSNMNSYHLGIKQDGEPLTNVSLPPWAK</sequence>
<dbReference type="InterPro" id="IPR013320">
    <property type="entry name" value="ConA-like_dom_sf"/>
</dbReference>
<dbReference type="SMART" id="SM01026">
    <property type="entry name" value="Beach"/>
    <property type="match status" value="1"/>
</dbReference>
<organism evidence="4 5">
    <name type="scientific">Zostera marina</name>
    <name type="common">Eelgrass</name>
    <dbReference type="NCBI Taxonomy" id="29655"/>
    <lineage>
        <taxon>Eukaryota</taxon>
        <taxon>Viridiplantae</taxon>
        <taxon>Streptophyta</taxon>
        <taxon>Embryophyta</taxon>
        <taxon>Tracheophyta</taxon>
        <taxon>Spermatophyta</taxon>
        <taxon>Magnoliopsida</taxon>
        <taxon>Liliopsida</taxon>
        <taxon>Zosteraceae</taxon>
        <taxon>Zostera</taxon>
    </lineage>
</organism>
<feature type="non-terminal residue" evidence="4">
    <location>
        <position position="2882"/>
    </location>
</feature>
<feature type="region of interest" description="Disordered" evidence="1">
    <location>
        <begin position="2466"/>
        <end position="2501"/>
    </location>
</feature>
<evidence type="ECO:0008006" key="6">
    <source>
        <dbReference type="Google" id="ProtNLM"/>
    </source>
</evidence>
<dbReference type="InterPro" id="IPR050865">
    <property type="entry name" value="BEACH_Domain"/>
</dbReference>
<dbReference type="PROSITE" id="PS50197">
    <property type="entry name" value="BEACH"/>
    <property type="match status" value="1"/>
</dbReference>
<dbReference type="Pfam" id="PF14844">
    <property type="entry name" value="PH_BEACH"/>
    <property type="match status" value="1"/>
</dbReference>
<dbReference type="Gene3D" id="2.60.120.200">
    <property type="match status" value="1"/>
</dbReference>
<dbReference type="Pfam" id="PF15787">
    <property type="entry name" value="DUF4704"/>
    <property type="match status" value="1"/>
</dbReference>
<dbReference type="PANTHER" id="PTHR13743">
    <property type="entry name" value="BEIGE/BEACH-RELATED"/>
    <property type="match status" value="1"/>
</dbReference>
<dbReference type="SUPFAM" id="SSF81837">
    <property type="entry name" value="BEACH domain"/>
    <property type="match status" value="1"/>
</dbReference>
<feature type="domain" description="BEACH" evidence="2">
    <location>
        <begin position="2684"/>
        <end position="2882"/>
    </location>
</feature>
<dbReference type="InterPro" id="IPR031570">
    <property type="entry name" value="NBEA/BDCP_DUF4704"/>
</dbReference>
<dbReference type="Pfam" id="PF13385">
    <property type="entry name" value="Laminin_G_3"/>
    <property type="match status" value="1"/>
</dbReference>
<evidence type="ECO:0000259" key="2">
    <source>
        <dbReference type="PROSITE" id="PS50197"/>
    </source>
</evidence>
<dbReference type="PANTHER" id="PTHR13743:SF112">
    <property type="entry name" value="BEACH DOMAIN-CONTAINING PROTEIN"/>
    <property type="match status" value="1"/>
</dbReference>